<evidence type="ECO:0000313" key="3">
    <source>
        <dbReference type="EMBL" id="TSE31244.1"/>
    </source>
</evidence>
<name>A0A554X5Y3_9BURK</name>
<feature type="transmembrane region" description="Helical" evidence="1">
    <location>
        <begin position="163"/>
        <end position="181"/>
    </location>
</feature>
<dbReference type="AlphaFoldDB" id="A0A554X5Y3"/>
<feature type="transmembrane region" description="Helical" evidence="1">
    <location>
        <begin position="20"/>
        <end position="38"/>
    </location>
</feature>
<evidence type="ECO:0000259" key="2">
    <source>
        <dbReference type="Pfam" id="PF04892"/>
    </source>
</evidence>
<evidence type="ECO:0000256" key="1">
    <source>
        <dbReference type="SAM" id="Phobius"/>
    </source>
</evidence>
<dbReference type="InterPro" id="IPR006976">
    <property type="entry name" value="VanZ-like"/>
</dbReference>
<feature type="transmembrane region" description="Helical" evidence="1">
    <location>
        <begin position="250"/>
        <end position="272"/>
    </location>
</feature>
<feature type="transmembrane region" description="Helical" evidence="1">
    <location>
        <begin position="352"/>
        <end position="370"/>
    </location>
</feature>
<feature type="transmembrane region" description="Helical" evidence="1">
    <location>
        <begin position="225"/>
        <end position="243"/>
    </location>
</feature>
<feature type="transmembrane region" description="Helical" evidence="1">
    <location>
        <begin position="307"/>
        <end position="325"/>
    </location>
</feature>
<organism evidence="3 4">
    <name type="scientific">Tepidimonas charontis</name>
    <dbReference type="NCBI Taxonomy" id="2267262"/>
    <lineage>
        <taxon>Bacteria</taxon>
        <taxon>Pseudomonadati</taxon>
        <taxon>Pseudomonadota</taxon>
        <taxon>Betaproteobacteria</taxon>
        <taxon>Burkholderiales</taxon>
        <taxon>Tepidimonas</taxon>
    </lineage>
</organism>
<feature type="transmembrane region" description="Helical" evidence="1">
    <location>
        <begin position="124"/>
        <end position="142"/>
    </location>
</feature>
<keyword evidence="4" id="KW-1185">Reference proteome</keyword>
<comment type="caution">
    <text evidence="3">The sequence shown here is derived from an EMBL/GenBank/DDBJ whole genome shotgun (WGS) entry which is preliminary data.</text>
</comment>
<reference evidence="3 4" key="1">
    <citation type="submission" date="2019-07" db="EMBL/GenBank/DDBJ databases">
        <title>Tepidimonas charontis SPSP-6 draft genome.</title>
        <authorList>
            <person name="Da Costa M.S."/>
            <person name="Froufe H.J.C."/>
            <person name="Egas C."/>
            <person name="Albuquerque L."/>
        </authorList>
    </citation>
    <scope>NUCLEOTIDE SEQUENCE [LARGE SCALE GENOMIC DNA]</scope>
    <source>
        <strain evidence="3 4">SPSP-6</strain>
    </source>
</reference>
<feature type="domain" description="VanZ-like" evidence="2">
    <location>
        <begin position="33"/>
        <end position="140"/>
    </location>
</feature>
<keyword evidence="1" id="KW-0472">Membrane</keyword>
<keyword evidence="1" id="KW-1133">Transmembrane helix</keyword>
<dbReference type="EMBL" id="VJON01000047">
    <property type="protein sequence ID" value="TSE31244.1"/>
    <property type="molecule type" value="Genomic_DNA"/>
</dbReference>
<feature type="transmembrane region" description="Helical" evidence="1">
    <location>
        <begin position="278"/>
        <end position="300"/>
    </location>
</feature>
<feature type="transmembrane region" description="Helical" evidence="1">
    <location>
        <begin position="65"/>
        <end position="84"/>
    </location>
</feature>
<evidence type="ECO:0000313" key="4">
    <source>
        <dbReference type="Proteomes" id="UP000318294"/>
    </source>
</evidence>
<dbReference type="OrthoDB" id="9780818at2"/>
<proteinExistence type="predicted"/>
<dbReference type="Proteomes" id="UP000318294">
    <property type="component" value="Unassembled WGS sequence"/>
</dbReference>
<sequence>MTNTRLRREAGGSGHRSLAWPLLLCYLGLVVYASLFPFQGWRDQGLPPWAFVSAPWPRYWSRFDIAANLLGYLPLGVLVTLAWARSGWPRLAPWLGVLLPAAVSLALETLQGYLPQRVPSQADALLNTVGAALGAAVAWLALQWRWLHGWSSFRQDWLRPGAQAAWVLLLLWPFAVLYPTVVPFGTGQVWPRLEVQLRAALQGTPWQAWLPPGPPPAAPGPLTEAWLVALSLLVPVLLGYASVRRCGQRVVFVGLLGSAALGCGALAAALSFGPANGWAWLTPPVQLGLVVAAALSVLALPLGARGAALLAVAIGALTLGQLNRVPDPAYLNEWLQNWEQGRFSRFHGVLQWLGWLWPWLAVAVAARLALQRTDGPAYNGIS</sequence>
<dbReference type="RefSeq" id="WP_144329177.1">
    <property type="nucleotide sequence ID" value="NZ_VJON01000047.1"/>
</dbReference>
<feature type="transmembrane region" description="Helical" evidence="1">
    <location>
        <begin position="91"/>
        <end position="112"/>
    </location>
</feature>
<dbReference type="Pfam" id="PF04892">
    <property type="entry name" value="VanZ"/>
    <property type="match status" value="1"/>
</dbReference>
<protein>
    <submittedName>
        <fullName evidence="3">VanZ like family protein</fullName>
    </submittedName>
</protein>
<keyword evidence="1" id="KW-0812">Transmembrane</keyword>
<gene>
    <name evidence="3" type="ORF">Tchar_02314</name>
</gene>
<accession>A0A554X5Y3</accession>